<name>A0ABP0UCC6_9BRYO</name>
<keyword evidence="2" id="KW-1185">Reference proteome</keyword>
<accession>A0ABP0UCC6</accession>
<evidence type="ECO:0000313" key="1">
    <source>
        <dbReference type="EMBL" id="CAK9218701.1"/>
    </source>
</evidence>
<reference evidence="1" key="1">
    <citation type="submission" date="2024-02" db="EMBL/GenBank/DDBJ databases">
        <authorList>
            <consortium name="ELIXIR-Norway"/>
            <consortium name="Elixir Norway"/>
        </authorList>
    </citation>
    <scope>NUCLEOTIDE SEQUENCE</scope>
</reference>
<sequence>MADVPMVGEIAIRVHEGEISAATVSLNSDSTENTEVNRQAQETDCLLPIHDNQIEEQENQLNRAHYRNGNPGEDNDVIPEKVLLEQISELKARGENFQFSWFKTKSYAKGFQLKKPKKEPQGLKRKYYWAVMVALLFFFHHHPAVLHHCIVWAQDKLSL</sequence>
<organism evidence="1 2">
    <name type="scientific">Sphagnum troendelagicum</name>
    <dbReference type="NCBI Taxonomy" id="128251"/>
    <lineage>
        <taxon>Eukaryota</taxon>
        <taxon>Viridiplantae</taxon>
        <taxon>Streptophyta</taxon>
        <taxon>Embryophyta</taxon>
        <taxon>Bryophyta</taxon>
        <taxon>Sphagnophytina</taxon>
        <taxon>Sphagnopsida</taxon>
        <taxon>Sphagnales</taxon>
        <taxon>Sphagnaceae</taxon>
        <taxon>Sphagnum</taxon>
    </lineage>
</organism>
<gene>
    <name evidence="1" type="ORF">CSSPTR1EN2_LOCUS14116</name>
</gene>
<dbReference type="Proteomes" id="UP001497512">
    <property type="component" value="Chromosome 3"/>
</dbReference>
<protein>
    <submittedName>
        <fullName evidence="1">Uncharacterized protein</fullName>
    </submittedName>
</protein>
<evidence type="ECO:0000313" key="2">
    <source>
        <dbReference type="Proteomes" id="UP001497512"/>
    </source>
</evidence>
<proteinExistence type="predicted"/>
<dbReference type="EMBL" id="OZ019895">
    <property type="protein sequence ID" value="CAK9218701.1"/>
    <property type="molecule type" value="Genomic_DNA"/>
</dbReference>